<proteinExistence type="predicted"/>
<gene>
    <name evidence="2" type="ORF">A1D17_13625</name>
</gene>
<sequence length="60" mass="6937">MTDETRDNDSEAQIDNAAYEAWFIQQAQASIDDPRPSIPDDEARRLMAKKRDLLKRSADR</sequence>
<dbReference type="Proteomes" id="UP000076489">
    <property type="component" value="Unassembled WGS sequence"/>
</dbReference>
<dbReference type="EMBL" id="LUKJ01000003">
    <property type="protein sequence ID" value="KZN17145.1"/>
    <property type="molecule type" value="Genomic_DNA"/>
</dbReference>
<organism evidence="2 3">
    <name type="scientific">Pseudomonas fluorescens</name>
    <dbReference type="NCBI Taxonomy" id="294"/>
    <lineage>
        <taxon>Bacteria</taxon>
        <taxon>Pseudomonadati</taxon>
        <taxon>Pseudomonadota</taxon>
        <taxon>Gammaproteobacteria</taxon>
        <taxon>Pseudomonadales</taxon>
        <taxon>Pseudomonadaceae</taxon>
        <taxon>Pseudomonas</taxon>
    </lineage>
</organism>
<accession>A0A166NDP4</accession>
<dbReference type="RefSeq" id="WP_063341951.1">
    <property type="nucleotide sequence ID" value="NZ_LUKJ01000003.1"/>
</dbReference>
<name>A0A166NDP4_PSEFL</name>
<dbReference type="Pfam" id="PF21217">
    <property type="entry name" value="PaaA2"/>
    <property type="match status" value="1"/>
</dbReference>
<feature type="domain" description="Stability determinant" evidence="1">
    <location>
        <begin position="16"/>
        <end position="42"/>
    </location>
</feature>
<reference evidence="2 3" key="2">
    <citation type="journal article" date="2018" name="Nature">
        <title>Mutant phenotypes for thousands of bacterial genes of unknown function.</title>
        <authorList>
            <person name="Price M.N."/>
            <person name="Wetmore K.M."/>
            <person name="Waters R.J."/>
            <person name="Callaghan M."/>
            <person name="Ray J."/>
            <person name="Liu H."/>
            <person name="Kuehl J.V."/>
            <person name="Melnyk R.A."/>
            <person name="Lamson J.S."/>
            <person name="Suh Y."/>
            <person name="Carlson H.K."/>
            <person name="Esquivel Z."/>
            <person name="Sadeeshkumar H."/>
            <person name="Chakraborty R."/>
            <person name="Zane G.M."/>
            <person name="Rubin B.E."/>
            <person name="Wall J.D."/>
            <person name="Visel A."/>
            <person name="Bristow J."/>
            <person name="Blow M.J."/>
            <person name="Arkin A.P."/>
            <person name="Deutschbauer A.M."/>
        </authorList>
    </citation>
    <scope>NUCLEOTIDE SEQUENCE [LARGE SCALE GENOMIC DNA]</scope>
    <source>
        <strain evidence="2 3">FW300-N1B4</strain>
    </source>
</reference>
<protein>
    <recommendedName>
        <fullName evidence="1">Stability determinant domain-containing protein</fullName>
    </recommendedName>
</protein>
<dbReference type="Gene3D" id="6.20.450.20">
    <property type="match status" value="1"/>
</dbReference>
<dbReference type="AlphaFoldDB" id="A0A166NDP4"/>
<comment type="caution">
    <text evidence="2">The sequence shown here is derived from an EMBL/GenBank/DDBJ whole genome shotgun (WGS) entry which is preliminary data.</text>
</comment>
<evidence type="ECO:0000313" key="2">
    <source>
        <dbReference type="EMBL" id="KZN17145.1"/>
    </source>
</evidence>
<reference evidence="3" key="1">
    <citation type="submission" date="2016-03" db="EMBL/GenBank/DDBJ databases">
        <authorList>
            <person name="Ray J."/>
            <person name="Price M."/>
            <person name="Deutschbauer A."/>
        </authorList>
    </citation>
    <scope>NUCLEOTIDE SEQUENCE [LARGE SCALE GENOMIC DNA]</scope>
    <source>
        <strain evidence="3">FW300-N1B4</strain>
    </source>
</reference>
<dbReference type="InterPro" id="IPR048851">
    <property type="entry name" value="PaaA2_dom"/>
</dbReference>
<evidence type="ECO:0000313" key="3">
    <source>
        <dbReference type="Proteomes" id="UP000076489"/>
    </source>
</evidence>
<evidence type="ECO:0000259" key="1">
    <source>
        <dbReference type="Pfam" id="PF21217"/>
    </source>
</evidence>